<dbReference type="Proteomes" id="UP000014500">
    <property type="component" value="Unassembled WGS sequence"/>
</dbReference>
<dbReference type="AlphaFoldDB" id="T1J6W4"/>
<evidence type="ECO:0000313" key="2">
    <source>
        <dbReference type="EnsemblMetazoa" id="SMAR009393-PA"/>
    </source>
</evidence>
<dbReference type="InterPro" id="IPR036179">
    <property type="entry name" value="Ig-like_dom_sf"/>
</dbReference>
<dbReference type="PROSITE" id="PS50835">
    <property type="entry name" value="IG_LIKE"/>
    <property type="match status" value="1"/>
</dbReference>
<feature type="domain" description="Ig-like" evidence="1">
    <location>
        <begin position="13"/>
        <end position="117"/>
    </location>
</feature>
<dbReference type="InterPro" id="IPR007110">
    <property type="entry name" value="Ig-like_dom"/>
</dbReference>
<keyword evidence="3" id="KW-1185">Reference proteome</keyword>
<reference evidence="3" key="1">
    <citation type="submission" date="2011-05" db="EMBL/GenBank/DDBJ databases">
        <authorList>
            <person name="Richards S.R."/>
            <person name="Qu J."/>
            <person name="Jiang H."/>
            <person name="Jhangiani S.N."/>
            <person name="Agravi P."/>
            <person name="Goodspeed R."/>
            <person name="Gross S."/>
            <person name="Mandapat C."/>
            <person name="Jackson L."/>
            <person name="Mathew T."/>
            <person name="Pu L."/>
            <person name="Thornton R."/>
            <person name="Saada N."/>
            <person name="Wilczek-Boney K.B."/>
            <person name="Lee S."/>
            <person name="Kovar C."/>
            <person name="Wu Y."/>
            <person name="Scherer S.E."/>
            <person name="Worley K.C."/>
            <person name="Muzny D.M."/>
            <person name="Gibbs R."/>
        </authorList>
    </citation>
    <scope>NUCLEOTIDE SEQUENCE</scope>
    <source>
        <strain evidence="3">Brora</strain>
    </source>
</reference>
<dbReference type="Pfam" id="PF13927">
    <property type="entry name" value="Ig_3"/>
    <property type="match status" value="1"/>
</dbReference>
<protein>
    <recommendedName>
        <fullName evidence="1">Ig-like domain-containing protein</fullName>
    </recommendedName>
</protein>
<name>T1J6W4_STRMM</name>
<dbReference type="EnsemblMetazoa" id="SMAR009393-RA">
    <property type="protein sequence ID" value="SMAR009393-PA"/>
    <property type="gene ID" value="SMAR009393"/>
</dbReference>
<organism evidence="2 3">
    <name type="scientific">Strigamia maritima</name>
    <name type="common">European centipede</name>
    <name type="synonym">Geophilus maritimus</name>
    <dbReference type="NCBI Taxonomy" id="126957"/>
    <lineage>
        <taxon>Eukaryota</taxon>
        <taxon>Metazoa</taxon>
        <taxon>Ecdysozoa</taxon>
        <taxon>Arthropoda</taxon>
        <taxon>Myriapoda</taxon>
        <taxon>Chilopoda</taxon>
        <taxon>Pleurostigmophora</taxon>
        <taxon>Geophilomorpha</taxon>
        <taxon>Linotaeniidae</taxon>
        <taxon>Strigamia</taxon>
    </lineage>
</organism>
<sequence length="145" mass="15775">MTTPPLSAFAQTPTVTTPEQSIEFLQEPPDLVDFSNSTGTRIVCAASGSPTPTISWLVSDGNQVTNVTSLRQVNLDGTLVFPPFRAEDYRQDVHAVVYKCVASNVIGTIISRDVNVRAGIQLWCANIKQKLMRLLADMLSVKALP</sequence>
<dbReference type="STRING" id="126957.T1J6W4"/>
<dbReference type="PhylomeDB" id="T1J6W4"/>
<reference evidence="2" key="2">
    <citation type="submission" date="2015-02" db="UniProtKB">
        <authorList>
            <consortium name="EnsemblMetazoa"/>
        </authorList>
    </citation>
    <scope>IDENTIFICATION</scope>
</reference>
<dbReference type="EMBL" id="JH431896">
    <property type="status" value="NOT_ANNOTATED_CDS"/>
    <property type="molecule type" value="Genomic_DNA"/>
</dbReference>
<proteinExistence type="predicted"/>
<dbReference type="HOGENOM" id="CLU_120158_0_0_1"/>
<evidence type="ECO:0000313" key="3">
    <source>
        <dbReference type="Proteomes" id="UP000014500"/>
    </source>
</evidence>
<dbReference type="InterPro" id="IPR013783">
    <property type="entry name" value="Ig-like_fold"/>
</dbReference>
<dbReference type="SUPFAM" id="SSF48726">
    <property type="entry name" value="Immunoglobulin"/>
    <property type="match status" value="1"/>
</dbReference>
<accession>T1J6W4</accession>
<dbReference type="Gene3D" id="2.60.40.10">
    <property type="entry name" value="Immunoglobulins"/>
    <property type="match status" value="1"/>
</dbReference>
<dbReference type="OMA" id="CANIKQK"/>
<evidence type="ECO:0000259" key="1">
    <source>
        <dbReference type="PROSITE" id="PS50835"/>
    </source>
</evidence>
<dbReference type="eggNOG" id="KOG3510">
    <property type="taxonomic scope" value="Eukaryota"/>
</dbReference>